<gene>
    <name evidence="2" type="ORF">UX45_C0001G0040</name>
</gene>
<reference evidence="2 3" key="1">
    <citation type="journal article" date="2015" name="Nature">
        <title>rRNA introns, odd ribosomes, and small enigmatic genomes across a large radiation of phyla.</title>
        <authorList>
            <person name="Brown C.T."/>
            <person name="Hug L.A."/>
            <person name="Thomas B.C."/>
            <person name="Sharon I."/>
            <person name="Castelle C.J."/>
            <person name="Singh A."/>
            <person name="Wilkins M.J."/>
            <person name="Williams K.H."/>
            <person name="Banfield J.F."/>
        </authorList>
    </citation>
    <scope>NUCLEOTIDE SEQUENCE [LARGE SCALE GENOMIC DNA]</scope>
</reference>
<dbReference type="SUPFAM" id="SSF88697">
    <property type="entry name" value="PUA domain-like"/>
    <property type="match status" value="1"/>
</dbReference>
<evidence type="ECO:0000313" key="3">
    <source>
        <dbReference type="Proteomes" id="UP000034705"/>
    </source>
</evidence>
<dbReference type="EMBL" id="LCMG01000001">
    <property type="protein sequence ID" value="KKU34331.1"/>
    <property type="molecule type" value="Genomic_DNA"/>
</dbReference>
<dbReference type="Proteomes" id="UP000034705">
    <property type="component" value="Unassembled WGS sequence"/>
</dbReference>
<dbReference type="AlphaFoldDB" id="A0A0G1PNJ1"/>
<dbReference type="Gene3D" id="2.30.130.30">
    <property type="entry name" value="Hypothetical protein"/>
    <property type="match status" value="1"/>
</dbReference>
<comment type="caution">
    <text evidence="2">The sequence shown here is derived from an EMBL/GenBank/DDBJ whole genome shotgun (WGS) entry which is preliminary data.</text>
</comment>
<dbReference type="InterPro" id="IPR015947">
    <property type="entry name" value="PUA-like_sf"/>
</dbReference>
<sequence>MRVVHKKVWPVYFESLLSGKKTFELRLNDFEIEEGDTLVLEEWDPQTKTYTGRTLEKVVTYVGKFRIDDLFWPKEEIEEKGLQIISLQ</sequence>
<dbReference type="InterPro" id="IPR039440">
    <property type="entry name" value="DUF3850"/>
</dbReference>
<protein>
    <recommendedName>
        <fullName evidence="1">DUF3850 domain-containing protein</fullName>
    </recommendedName>
</protein>
<evidence type="ECO:0000259" key="1">
    <source>
        <dbReference type="Pfam" id="PF12961"/>
    </source>
</evidence>
<proteinExistence type="predicted"/>
<name>A0A0G1PNJ1_9BACT</name>
<organism evidence="2 3">
    <name type="scientific">Candidatus Uhrbacteria bacterium GW2011_GWF2_46_218</name>
    <dbReference type="NCBI Taxonomy" id="1619001"/>
    <lineage>
        <taxon>Bacteria</taxon>
        <taxon>Candidatus Uhriibacteriota</taxon>
    </lineage>
</organism>
<evidence type="ECO:0000313" key="2">
    <source>
        <dbReference type="EMBL" id="KKU34331.1"/>
    </source>
</evidence>
<feature type="domain" description="DUF3850" evidence="1">
    <location>
        <begin position="7"/>
        <end position="67"/>
    </location>
</feature>
<accession>A0A0G1PNJ1</accession>
<dbReference type="Pfam" id="PF12961">
    <property type="entry name" value="DUF3850"/>
    <property type="match status" value="1"/>
</dbReference>